<dbReference type="GO" id="GO:0000398">
    <property type="term" value="P:mRNA splicing, via spliceosome"/>
    <property type="evidence" value="ECO:0000318"/>
    <property type="project" value="GO_Central"/>
</dbReference>
<dbReference type="Pfam" id="PF03178">
    <property type="entry name" value="CPSF_A"/>
    <property type="match status" value="1"/>
</dbReference>
<evidence type="ECO:0000259" key="10">
    <source>
        <dbReference type="Pfam" id="PF23726"/>
    </source>
</evidence>
<accession>B3RJF1</accession>
<evidence type="ECO:0000256" key="7">
    <source>
        <dbReference type="ARBA" id="ARBA00040929"/>
    </source>
</evidence>
<dbReference type="HOGENOM" id="CLU_003246_0_0_1"/>
<proteinExistence type="inferred from homology"/>
<name>B3RJF1_TRIAD</name>
<dbReference type="CTD" id="6749498"/>
<feature type="domain" description="RSE1/DDB1/CPSF1 first beta-propeller" evidence="9">
    <location>
        <begin position="14"/>
        <end position="371"/>
    </location>
</feature>
<evidence type="ECO:0000256" key="5">
    <source>
        <dbReference type="ARBA" id="ARBA00023242"/>
    </source>
</evidence>
<evidence type="ECO:0000259" key="9">
    <source>
        <dbReference type="Pfam" id="PF10433"/>
    </source>
</evidence>
<dbReference type="GO" id="GO:0005634">
    <property type="term" value="C:nucleus"/>
    <property type="evidence" value="ECO:0000318"/>
    <property type="project" value="GO_Central"/>
</dbReference>
<dbReference type="Pfam" id="PF23726">
    <property type="entry name" value="Beta-prop_RSE1_2nd"/>
    <property type="match status" value="1"/>
</dbReference>
<dbReference type="PANTHER" id="PTHR10644">
    <property type="entry name" value="DNA REPAIR/RNA PROCESSING CPSF FAMILY"/>
    <property type="match status" value="1"/>
</dbReference>
<feature type="domain" description="RSE1/DDB1/CPSF1 C-terminal" evidence="8">
    <location>
        <begin position="861"/>
        <end position="1173"/>
    </location>
</feature>
<keyword evidence="4" id="KW-0508">mRNA splicing</keyword>
<dbReference type="eggNOG" id="KOG1898">
    <property type="taxonomic scope" value="Eukaryota"/>
</dbReference>
<dbReference type="InterPro" id="IPR036322">
    <property type="entry name" value="WD40_repeat_dom_sf"/>
</dbReference>
<evidence type="ECO:0000256" key="4">
    <source>
        <dbReference type="ARBA" id="ARBA00023187"/>
    </source>
</evidence>
<reference evidence="11 12" key="1">
    <citation type="journal article" date="2008" name="Nature">
        <title>The Trichoplax genome and the nature of placozoans.</title>
        <authorList>
            <person name="Srivastava M."/>
            <person name="Begovic E."/>
            <person name="Chapman J."/>
            <person name="Putnam N.H."/>
            <person name="Hellsten U."/>
            <person name="Kawashima T."/>
            <person name="Kuo A."/>
            <person name="Mitros T."/>
            <person name="Salamov A."/>
            <person name="Carpenter M.L."/>
            <person name="Signorovitch A.Y."/>
            <person name="Moreno M.A."/>
            <person name="Kamm K."/>
            <person name="Grimwood J."/>
            <person name="Schmutz J."/>
            <person name="Shapiro H."/>
            <person name="Grigoriev I.V."/>
            <person name="Buss L.W."/>
            <person name="Schierwater B."/>
            <person name="Dellaporta S.L."/>
            <person name="Rokhsar D.S."/>
        </authorList>
    </citation>
    <scope>NUCLEOTIDE SEQUENCE [LARGE SCALE GENOMIC DNA]</scope>
    <source>
        <strain evidence="11 12">Grell-BS-1999</strain>
    </source>
</reference>
<dbReference type="InterPro" id="IPR018846">
    <property type="entry name" value="Beta-prop_RSE1/DDB1/CPSF1_1st"/>
</dbReference>
<dbReference type="GO" id="GO:0005686">
    <property type="term" value="C:U2 snRNP"/>
    <property type="evidence" value="ECO:0000318"/>
    <property type="project" value="GO_Central"/>
</dbReference>
<dbReference type="Pfam" id="PF10433">
    <property type="entry name" value="Beta-prop_RSE1_1st"/>
    <property type="match status" value="1"/>
</dbReference>
<dbReference type="Gene3D" id="2.130.10.10">
    <property type="entry name" value="YVTN repeat-like/Quinoprotein amine dehydrogenase"/>
    <property type="match status" value="3"/>
</dbReference>
<dbReference type="STRING" id="10228.B3RJF1"/>
<evidence type="ECO:0000256" key="1">
    <source>
        <dbReference type="ARBA" id="ARBA00004123"/>
    </source>
</evidence>
<dbReference type="FunCoup" id="B3RJF1">
    <property type="interactions" value="2643"/>
</dbReference>
<keyword evidence="3" id="KW-0747">Spliceosome</keyword>
<keyword evidence="5" id="KW-0539">Nucleus</keyword>
<dbReference type="AlphaFoldDB" id="B3RJF1"/>
<gene>
    <name evidence="11" type="ORF">TRIADDRAFT_49802</name>
</gene>
<protein>
    <recommendedName>
        <fullName evidence="7">Splicing factor 3B subunit 3</fullName>
    </recommendedName>
</protein>
<dbReference type="GeneID" id="6749498"/>
<dbReference type="FunFam" id="2.130.10.10:FF:000031">
    <property type="entry name" value="Splicing factor 3b subunit 3"/>
    <property type="match status" value="1"/>
</dbReference>
<evidence type="ECO:0000259" key="8">
    <source>
        <dbReference type="Pfam" id="PF03178"/>
    </source>
</evidence>
<dbReference type="EMBL" id="DS985241">
    <property type="protein sequence ID" value="EDV29081.1"/>
    <property type="molecule type" value="Genomic_DNA"/>
</dbReference>
<dbReference type="InterPro" id="IPR050358">
    <property type="entry name" value="RSE1/DDB1/CFT1"/>
</dbReference>
<evidence type="ECO:0000256" key="6">
    <source>
        <dbReference type="ARBA" id="ARBA00038266"/>
    </source>
</evidence>
<organism evidence="11 12">
    <name type="scientific">Trichoplax adhaerens</name>
    <name type="common">Trichoplax reptans</name>
    <dbReference type="NCBI Taxonomy" id="10228"/>
    <lineage>
        <taxon>Eukaryota</taxon>
        <taxon>Metazoa</taxon>
        <taxon>Placozoa</taxon>
        <taxon>Uniplacotomia</taxon>
        <taxon>Trichoplacea</taxon>
        <taxon>Trichoplacidae</taxon>
        <taxon>Trichoplax</taxon>
    </lineage>
</organism>
<comment type="subcellular location">
    <subcellularLocation>
        <location evidence="1">Nucleus</location>
    </subcellularLocation>
</comment>
<dbReference type="Proteomes" id="UP000009022">
    <property type="component" value="Unassembled WGS sequence"/>
</dbReference>
<dbReference type="GO" id="GO:0005681">
    <property type="term" value="C:spliceosomal complex"/>
    <property type="evidence" value="ECO:0007669"/>
    <property type="project" value="UniProtKB-KW"/>
</dbReference>
<dbReference type="FunFam" id="2.130.10.10:FF:000027">
    <property type="entry name" value="Splicing factor 3B subunit 3"/>
    <property type="match status" value="1"/>
</dbReference>
<dbReference type="FunFam" id="1.10.150.910:FF:000002">
    <property type="entry name" value="Splicing factor 3B subunit 3"/>
    <property type="match status" value="1"/>
</dbReference>
<evidence type="ECO:0000256" key="3">
    <source>
        <dbReference type="ARBA" id="ARBA00022728"/>
    </source>
</evidence>
<dbReference type="OrthoDB" id="436637at2759"/>
<dbReference type="KEGG" id="tad:TRIADDRAFT_49802"/>
<evidence type="ECO:0000313" key="12">
    <source>
        <dbReference type="Proteomes" id="UP000009022"/>
    </source>
</evidence>
<feature type="domain" description="RSE1/DDB1/CPSF1 second beta-propeller" evidence="10">
    <location>
        <begin position="445"/>
        <end position="764"/>
    </location>
</feature>
<dbReference type="RefSeq" id="XP_002108283.1">
    <property type="nucleotide sequence ID" value="XM_002108247.1"/>
</dbReference>
<comment type="similarity">
    <text evidence="6">Belongs to the RSE1 family.</text>
</comment>
<dbReference type="PhylomeDB" id="B3RJF1"/>
<keyword evidence="2" id="KW-0507">mRNA processing</keyword>
<dbReference type="InterPro" id="IPR015943">
    <property type="entry name" value="WD40/YVTN_repeat-like_dom_sf"/>
</dbReference>
<dbReference type="InterPro" id="IPR058543">
    <property type="entry name" value="Beta-prop_RSE1/DDB1/CPSF1_2nd"/>
</dbReference>
<sequence length="1208" mass="133554">MYLYSLTLQKSSCITCAVHGNFSGTKQQEIIAAKGKVLELLRPDANSGKVHSITTLEVFGEIRCLAPFRLTGGSKDYVVIGSDSGRITILEYIPSKNTFEKIHQETFGKSGCRRIVPGQYLAVDPKGRAVMIGAMEKQKLVYILNRDTSARLTISSPLEAHKSHTVVFSVVGIDVGFENPVFACLEVDYEEADNDPTGEAALTTRQMLTYYELDLGLNHVVRKFTETLQDFSNMLIPVPGGNDGPSGILVCSENFITYKNFGDQPDIRMPIPRRRYDLSDPDRGILFVCYAGHKTKSLFFFFIQNEQGDIFKLTLTVEDDMVSSIKLKYFDTIPVASSMIVLKTGFLFASSEFGNHHLYQIAHLGDNDEETEFSSTMLLDEGETFYYSLRPLKNLVEVDEVDSLCPITGCQVADLANEDTPQLYVSCGRGPNSTLRILRHGLEVTEMAVSELPGNPNGVWTVKTSASAEYDAYIVVSFVNATLVLSIGESVEEVSDSGFLGTTPTLHCCQIGDDALLQVYANGIRHVRADKRVNEWKAPGKKIISKCAVNNRQVAIALTGGELVYFEMDLSGQLNEYTERREFSSEVICMSIGSVPVGEKRCRFLAVGLADHTVRMISLDPSDCLQPMSMQALPTVPESLCIVAMGSGDSSESEQGVLSTYYLNIGLQNGVLLRSVLDSVTGDMSDTRTRYLGSRPVRLFKVKIQNSEAVLAISSRSWLGYMFQSVSRLTPLSYDALDYASGFSSDQCPEGVVSIAGDTLRILALEKLGAVFNQMTINLKLTPRRFAIDQQNSNLVVVGSDHLCFTDSTKSERKQQMAKEIIESAGDEEAELAKEVAESFMNEVLPATEFGEPKAGNGQWASCIQLLAPDQSLELDQDEAALSVAICRFAYKPDETFVVVGVAKELNLNPSSSSGGLMNTYRMANGQLELVHKTVVEEVPRAMAAFQGRLLVGTGRILRVYDLGRKKLLRKCENKNFPYRIVTISSMGSRVIVGDVQESVHFVKYRAKENRLVVFADDVSPRYVTATCFLDYDTIAVGDKFGSIAILRLSDDINDEIEEDPTGAKAFWDRGLLNGASQKANLEASFYIGETVMSLQKTTIIPGGSESLIYTTLSGSIGVLLPFTSREEVDFFQHLEMHLRSENAPICGRDHLAYRSYYFPAKNVIDGDMCEQFNALDGSKRRTLAMELDRTPPEISKKLEDMRTRYAF</sequence>
<keyword evidence="12" id="KW-1185">Reference proteome</keyword>
<dbReference type="InterPro" id="IPR004871">
    <property type="entry name" value="RSE1/DDB1/CPSF1_C"/>
</dbReference>
<dbReference type="SUPFAM" id="SSF50978">
    <property type="entry name" value="WD40 repeat-like"/>
    <property type="match status" value="1"/>
</dbReference>
<dbReference type="OMA" id="PRATGHW"/>
<dbReference type="GO" id="GO:0030620">
    <property type="term" value="F:U2 snRNA binding"/>
    <property type="evidence" value="ECO:0000318"/>
    <property type="project" value="GO_Central"/>
</dbReference>
<dbReference type="InParanoid" id="B3RJF1"/>
<evidence type="ECO:0000313" key="11">
    <source>
        <dbReference type="EMBL" id="EDV29081.1"/>
    </source>
</evidence>
<evidence type="ECO:0000256" key="2">
    <source>
        <dbReference type="ARBA" id="ARBA00022664"/>
    </source>
</evidence>